<proteinExistence type="predicted"/>
<dbReference type="EMBL" id="JAWDGP010003795">
    <property type="protein sequence ID" value="KAK3770617.1"/>
    <property type="molecule type" value="Genomic_DNA"/>
</dbReference>
<organism evidence="1 2">
    <name type="scientific">Elysia crispata</name>
    <name type="common">lettuce slug</name>
    <dbReference type="NCBI Taxonomy" id="231223"/>
    <lineage>
        <taxon>Eukaryota</taxon>
        <taxon>Metazoa</taxon>
        <taxon>Spiralia</taxon>
        <taxon>Lophotrochozoa</taxon>
        <taxon>Mollusca</taxon>
        <taxon>Gastropoda</taxon>
        <taxon>Heterobranchia</taxon>
        <taxon>Euthyneura</taxon>
        <taxon>Panpulmonata</taxon>
        <taxon>Sacoglossa</taxon>
        <taxon>Placobranchoidea</taxon>
        <taxon>Plakobranchidae</taxon>
        <taxon>Elysia</taxon>
    </lineage>
</organism>
<comment type="caution">
    <text evidence="1">The sequence shown here is derived from an EMBL/GenBank/DDBJ whole genome shotgun (WGS) entry which is preliminary data.</text>
</comment>
<sequence>MLTTKTVYIDAKRNKVKKATRPTDDSRPESQTNLYDYEIHPERLVPTAQSIHVSLRAKIPNQFMGFYDRIAADSRFNEVDNGIWPHKLQMVVKSRNICRKKDLSG</sequence>
<evidence type="ECO:0000313" key="2">
    <source>
        <dbReference type="Proteomes" id="UP001283361"/>
    </source>
</evidence>
<dbReference type="AlphaFoldDB" id="A0AAE0ZK58"/>
<evidence type="ECO:0000313" key="1">
    <source>
        <dbReference type="EMBL" id="KAK3770617.1"/>
    </source>
</evidence>
<reference evidence="1" key="1">
    <citation type="journal article" date="2023" name="G3 (Bethesda)">
        <title>A reference genome for the long-term kleptoplast-retaining sea slug Elysia crispata morphotype clarki.</title>
        <authorList>
            <person name="Eastman K.E."/>
            <person name="Pendleton A.L."/>
            <person name="Shaikh M.A."/>
            <person name="Suttiyut T."/>
            <person name="Ogas R."/>
            <person name="Tomko P."/>
            <person name="Gavelis G."/>
            <person name="Widhalm J.R."/>
            <person name="Wisecaver J.H."/>
        </authorList>
    </citation>
    <scope>NUCLEOTIDE SEQUENCE</scope>
    <source>
        <strain evidence="1">ECLA1</strain>
    </source>
</reference>
<gene>
    <name evidence="1" type="ORF">RRG08_052957</name>
</gene>
<dbReference type="Proteomes" id="UP001283361">
    <property type="component" value="Unassembled WGS sequence"/>
</dbReference>
<protein>
    <submittedName>
        <fullName evidence="1">Uncharacterized protein</fullName>
    </submittedName>
</protein>
<name>A0AAE0ZK58_9GAST</name>
<accession>A0AAE0ZK58</accession>
<keyword evidence="2" id="KW-1185">Reference proteome</keyword>